<dbReference type="InterPro" id="IPR029058">
    <property type="entry name" value="AB_hydrolase_fold"/>
</dbReference>
<reference evidence="3" key="2">
    <citation type="submission" date="2020-04" db="EMBL/GenBank/DDBJ databases">
        <authorList>
            <consortium name="NCBI Genome Project"/>
        </authorList>
    </citation>
    <scope>NUCLEOTIDE SEQUENCE</scope>
    <source>
        <strain evidence="3">CBS 342.82</strain>
    </source>
</reference>
<proteinExistence type="predicted"/>
<accession>A0A6J3MJ40</accession>
<dbReference type="Gene3D" id="3.40.50.1820">
    <property type="entry name" value="alpha/beta hydrolase"/>
    <property type="match status" value="1"/>
</dbReference>
<dbReference type="Proteomes" id="UP000504637">
    <property type="component" value="Unplaced"/>
</dbReference>
<organism evidence="3">
    <name type="scientific">Dissoconium aciculare CBS 342.82</name>
    <dbReference type="NCBI Taxonomy" id="1314786"/>
    <lineage>
        <taxon>Eukaryota</taxon>
        <taxon>Fungi</taxon>
        <taxon>Dikarya</taxon>
        <taxon>Ascomycota</taxon>
        <taxon>Pezizomycotina</taxon>
        <taxon>Dothideomycetes</taxon>
        <taxon>Dothideomycetidae</taxon>
        <taxon>Mycosphaerellales</taxon>
        <taxon>Dissoconiaceae</taxon>
        <taxon>Dissoconium</taxon>
    </lineage>
</organism>
<dbReference type="SUPFAM" id="SSF53474">
    <property type="entry name" value="alpha/beta-Hydrolases"/>
    <property type="match status" value="1"/>
</dbReference>
<dbReference type="AlphaFoldDB" id="A0A6J3MJ40"/>
<feature type="domain" description="Serine aminopeptidase S33" evidence="1">
    <location>
        <begin position="31"/>
        <end position="279"/>
    </location>
</feature>
<dbReference type="OrthoDB" id="10249433at2759"/>
<dbReference type="InterPro" id="IPR051044">
    <property type="entry name" value="MAG_DAG_Lipase"/>
</dbReference>
<dbReference type="GeneID" id="54361627"/>
<sequence length="308" mass="34136">MDTATNFTEGTLKTPDGIELYTKTWNTSVPAKARLVFIHGFSDHCNFYGDLFRSLSEQGIIVHSFDQRGWGRSVHQTSQRGQTGPTTQVLADITHFIRNLPASSLPLFLMGHSMGGAETLVYAAQGPSEITKTIRGYLVESPFIALHPDARPWRLTVTLGRFASKLLPNMPMLNKLDASKVCRDPEVVRVWQDDALCHDTGTLAGLAGMLDRAGDLEDGKVVVGEGLGEGGRTRLWVGHGTADAICGFEACEKFYKALKVEDKEFRKYEGWYHKLHSEPGEDKVTFARDVARWILDRSGELTIGKPKL</sequence>
<dbReference type="Pfam" id="PF12146">
    <property type="entry name" value="Hydrolase_4"/>
    <property type="match status" value="1"/>
</dbReference>
<evidence type="ECO:0000259" key="1">
    <source>
        <dbReference type="Pfam" id="PF12146"/>
    </source>
</evidence>
<reference evidence="3" key="1">
    <citation type="submission" date="2020-01" db="EMBL/GenBank/DDBJ databases">
        <authorList>
            <consortium name="DOE Joint Genome Institute"/>
            <person name="Haridas S."/>
            <person name="Albert R."/>
            <person name="Binder M."/>
            <person name="Bloem J."/>
            <person name="Labutti K."/>
            <person name="Salamov A."/>
            <person name="Andreopoulos B."/>
            <person name="Baker S.E."/>
            <person name="Barry K."/>
            <person name="Bills G."/>
            <person name="Bluhm B.H."/>
            <person name="Cannon C."/>
            <person name="Castanera R."/>
            <person name="Culley D.E."/>
            <person name="Daum C."/>
            <person name="Ezra D."/>
            <person name="Gonzalez J.B."/>
            <person name="Henrissat B."/>
            <person name="Kuo A."/>
            <person name="Liang C."/>
            <person name="Lipzen A."/>
            <person name="Lutzoni F."/>
            <person name="Magnuson J."/>
            <person name="Mondo S."/>
            <person name="Nolan M."/>
            <person name="Ohm R."/>
            <person name="Pangilinan J."/>
            <person name="Park H.-J."/>
            <person name="Ramirez L."/>
            <person name="Alfaro M."/>
            <person name="Sun H."/>
            <person name="Tritt A."/>
            <person name="Yoshinaga Y."/>
            <person name="Zwiers L.-H."/>
            <person name="Turgeon B.G."/>
            <person name="Goodwin S.B."/>
            <person name="Spatafora J.W."/>
            <person name="Crous P.W."/>
            <person name="Grigoriev I.V."/>
        </authorList>
    </citation>
    <scope>NUCLEOTIDE SEQUENCE</scope>
    <source>
        <strain evidence="3">CBS 342.82</strain>
    </source>
</reference>
<name>A0A6J3MJ40_9PEZI</name>
<evidence type="ECO:0000313" key="2">
    <source>
        <dbReference type="Proteomes" id="UP000504637"/>
    </source>
</evidence>
<gene>
    <name evidence="3" type="ORF">K489DRAFT_376057</name>
</gene>
<keyword evidence="2" id="KW-1185">Reference proteome</keyword>
<dbReference type="InterPro" id="IPR022742">
    <property type="entry name" value="Hydrolase_4"/>
</dbReference>
<reference evidence="3" key="3">
    <citation type="submission" date="2025-08" db="UniProtKB">
        <authorList>
            <consortium name="RefSeq"/>
        </authorList>
    </citation>
    <scope>IDENTIFICATION</scope>
    <source>
        <strain evidence="3">CBS 342.82</strain>
    </source>
</reference>
<protein>
    <submittedName>
        <fullName evidence="3">Alpha/beta-hydrolase</fullName>
    </submittedName>
</protein>
<evidence type="ECO:0000313" key="3">
    <source>
        <dbReference type="RefSeq" id="XP_033464936.1"/>
    </source>
</evidence>
<dbReference type="PANTHER" id="PTHR11614">
    <property type="entry name" value="PHOSPHOLIPASE-RELATED"/>
    <property type="match status" value="1"/>
</dbReference>
<dbReference type="RefSeq" id="XP_033464936.1">
    <property type="nucleotide sequence ID" value="XM_033603827.1"/>
</dbReference>